<accession>A0AB34KDK4</accession>
<keyword evidence="4" id="KW-0547">Nucleotide-binding</keyword>
<evidence type="ECO:0000313" key="14">
    <source>
        <dbReference type="Proteomes" id="UP001515480"/>
    </source>
</evidence>
<dbReference type="SMART" id="SM00382">
    <property type="entry name" value="AAA"/>
    <property type="match status" value="1"/>
</dbReference>
<dbReference type="AlphaFoldDB" id="A0AB34KDK4"/>
<feature type="transmembrane region" description="Helical" evidence="9">
    <location>
        <begin position="328"/>
        <end position="350"/>
    </location>
</feature>
<keyword evidence="3 9" id="KW-0812">Transmembrane</keyword>
<dbReference type="InterPro" id="IPR003439">
    <property type="entry name" value="ABC_transporter-like_ATP-bd"/>
</dbReference>
<keyword evidence="14" id="KW-1185">Reference proteome</keyword>
<dbReference type="PROSITE" id="PS50929">
    <property type="entry name" value="ABC_TM1F"/>
    <property type="match status" value="1"/>
</dbReference>
<evidence type="ECO:0000256" key="4">
    <source>
        <dbReference type="ARBA" id="ARBA00022741"/>
    </source>
</evidence>
<dbReference type="InterPro" id="IPR017871">
    <property type="entry name" value="ABC_transporter-like_CS"/>
</dbReference>
<dbReference type="Gene3D" id="1.20.1560.10">
    <property type="entry name" value="ABC transporter type 1, transmembrane domain"/>
    <property type="match status" value="1"/>
</dbReference>
<feature type="domain" description="ABC transmembrane type-1" evidence="12">
    <location>
        <begin position="96"/>
        <end position="381"/>
    </location>
</feature>
<dbReference type="GO" id="GO:0005524">
    <property type="term" value="F:ATP binding"/>
    <property type="evidence" value="ECO:0007669"/>
    <property type="project" value="UniProtKB-KW"/>
</dbReference>
<feature type="domain" description="ABC transporter" evidence="11">
    <location>
        <begin position="427"/>
        <end position="663"/>
    </location>
</feature>
<feature type="signal peptide" evidence="10">
    <location>
        <begin position="1"/>
        <end position="16"/>
    </location>
</feature>
<comment type="subcellular location">
    <subcellularLocation>
        <location evidence="1">Membrane</location>
        <topology evidence="1">Multi-pass membrane protein</topology>
    </subcellularLocation>
</comment>
<dbReference type="GO" id="GO:0016020">
    <property type="term" value="C:membrane"/>
    <property type="evidence" value="ECO:0007669"/>
    <property type="project" value="UniProtKB-SubCell"/>
</dbReference>
<dbReference type="SUPFAM" id="SSF90123">
    <property type="entry name" value="ABC transporter transmembrane region"/>
    <property type="match status" value="1"/>
</dbReference>
<dbReference type="GO" id="GO:0016887">
    <property type="term" value="F:ATP hydrolysis activity"/>
    <property type="evidence" value="ECO:0007669"/>
    <property type="project" value="InterPro"/>
</dbReference>
<dbReference type="SUPFAM" id="SSF52540">
    <property type="entry name" value="P-loop containing nucleoside triphosphate hydrolases"/>
    <property type="match status" value="1"/>
</dbReference>
<dbReference type="PANTHER" id="PTHR43394">
    <property type="entry name" value="ATP-DEPENDENT PERMEASE MDL1, MITOCHONDRIAL"/>
    <property type="match status" value="1"/>
</dbReference>
<organism evidence="13 14">
    <name type="scientific">Prymnesium parvum</name>
    <name type="common">Toxic golden alga</name>
    <dbReference type="NCBI Taxonomy" id="97485"/>
    <lineage>
        <taxon>Eukaryota</taxon>
        <taxon>Haptista</taxon>
        <taxon>Haptophyta</taxon>
        <taxon>Prymnesiophyceae</taxon>
        <taxon>Prymnesiales</taxon>
        <taxon>Prymnesiaceae</taxon>
        <taxon>Prymnesium</taxon>
    </lineage>
</organism>
<keyword evidence="10" id="KW-0732">Signal</keyword>
<proteinExistence type="predicted"/>
<keyword evidence="6 9" id="KW-1133">Transmembrane helix</keyword>
<name>A0AB34KDK4_PRYPA</name>
<comment type="caution">
    <text evidence="13">The sequence shown here is derived from an EMBL/GenBank/DDBJ whole genome shotgun (WGS) entry which is preliminary data.</text>
</comment>
<feature type="transmembrane region" description="Helical" evidence="9">
    <location>
        <begin position="92"/>
        <end position="112"/>
    </location>
</feature>
<evidence type="ECO:0008006" key="15">
    <source>
        <dbReference type="Google" id="ProtNLM"/>
    </source>
</evidence>
<evidence type="ECO:0000313" key="13">
    <source>
        <dbReference type="EMBL" id="KAL1530634.1"/>
    </source>
</evidence>
<evidence type="ECO:0000256" key="8">
    <source>
        <dbReference type="SAM" id="MobiDB-lite"/>
    </source>
</evidence>
<feature type="region of interest" description="Disordered" evidence="8">
    <location>
        <begin position="669"/>
        <end position="689"/>
    </location>
</feature>
<dbReference type="FunFam" id="3.40.50.300:FF:000967">
    <property type="entry name" value="ABC multidrug transporter mdr4"/>
    <property type="match status" value="1"/>
</dbReference>
<evidence type="ECO:0000256" key="7">
    <source>
        <dbReference type="ARBA" id="ARBA00023136"/>
    </source>
</evidence>
<evidence type="ECO:0000256" key="5">
    <source>
        <dbReference type="ARBA" id="ARBA00022840"/>
    </source>
</evidence>
<keyword evidence="5" id="KW-0067">ATP-binding</keyword>
<dbReference type="InterPro" id="IPR036640">
    <property type="entry name" value="ABC1_TM_sf"/>
</dbReference>
<evidence type="ECO:0000256" key="9">
    <source>
        <dbReference type="SAM" id="Phobius"/>
    </source>
</evidence>
<dbReference type="PROSITE" id="PS50893">
    <property type="entry name" value="ABC_TRANSPORTER_2"/>
    <property type="match status" value="1"/>
</dbReference>
<dbReference type="InterPro" id="IPR003593">
    <property type="entry name" value="AAA+_ATPase"/>
</dbReference>
<dbReference type="PANTHER" id="PTHR43394:SF1">
    <property type="entry name" value="ATP-BINDING CASSETTE SUB-FAMILY B MEMBER 10, MITOCHONDRIAL"/>
    <property type="match status" value="1"/>
</dbReference>
<feature type="transmembrane region" description="Helical" evidence="9">
    <location>
        <begin position="142"/>
        <end position="162"/>
    </location>
</feature>
<gene>
    <name evidence="13" type="ORF">AB1Y20_001534</name>
</gene>
<reference evidence="13 14" key="1">
    <citation type="journal article" date="2024" name="Science">
        <title>Giant polyketide synthase enzymes in the biosynthesis of giant marine polyether toxins.</title>
        <authorList>
            <person name="Fallon T.R."/>
            <person name="Shende V.V."/>
            <person name="Wierzbicki I.H."/>
            <person name="Pendleton A.L."/>
            <person name="Watervoot N.F."/>
            <person name="Auber R.P."/>
            <person name="Gonzalez D.J."/>
            <person name="Wisecaver J.H."/>
            <person name="Moore B.S."/>
        </authorList>
    </citation>
    <scope>NUCLEOTIDE SEQUENCE [LARGE SCALE GENOMIC DNA]</scope>
    <source>
        <strain evidence="13 14">12B1</strain>
    </source>
</reference>
<evidence type="ECO:0000256" key="1">
    <source>
        <dbReference type="ARBA" id="ARBA00004141"/>
    </source>
</evidence>
<dbReference type="GO" id="GO:0015421">
    <property type="term" value="F:ABC-type oligopeptide transporter activity"/>
    <property type="evidence" value="ECO:0007669"/>
    <property type="project" value="TreeGrafter"/>
</dbReference>
<dbReference type="Gene3D" id="3.40.50.300">
    <property type="entry name" value="P-loop containing nucleotide triphosphate hydrolases"/>
    <property type="match status" value="1"/>
</dbReference>
<evidence type="ECO:0000256" key="2">
    <source>
        <dbReference type="ARBA" id="ARBA00022448"/>
    </source>
</evidence>
<keyword evidence="7 9" id="KW-0472">Membrane</keyword>
<dbReference type="InterPro" id="IPR027417">
    <property type="entry name" value="P-loop_NTPase"/>
</dbReference>
<dbReference type="Pfam" id="PF00005">
    <property type="entry name" value="ABC_tran"/>
    <property type="match status" value="1"/>
</dbReference>
<dbReference type="InterPro" id="IPR011527">
    <property type="entry name" value="ABC1_TM_dom"/>
</dbReference>
<dbReference type="PROSITE" id="PS00211">
    <property type="entry name" value="ABC_TRANSPORTER_1"/>
    <property type="match status" value="1"/>
</dbReference>
<dbReference type="Pfam" id="PF00664">
    <property type="entry name" value="ABC_membrane"/>
    <property type="match status" value="1"/>
</dbReference>
<evidence type="ECO:0000259" key="12">
    <source>
        <dbReference type="PROSITE" id="PS50929"/>
    </source>
</evidence>
<dbReference type="InterPro" id="IPR039421">
    <property type="entry name" value="Type_1_exporter"/>
</dbReference>
<evidence type="ECO:0000256" key="6">
    <source>
        <dbReference type="ARBA" id="ARBA00022989"/>
    </source>
</evidence>
<dbReference type="Proteomes" id="UP001515480">
    <property type="component" value="Unassembled WGS sequence"/>
</dbReference>
<dbReference type="EMBL" id="JBGBPQ010000001">
    <property type="protein sequence ID" value="KAL1530634.1"/>
    <property type="molecule type" value="Genomic_DNA"/>
</dbReference>
<evidence type="ECO:0000256" key="3">
    <source>
        <dbReference type="ARBA" id="ARBA00022692"/>
    </source>
</evidence>
<evidence type="ECO:0000256" key="10">
    <source>
        <dbReference type="SAM" id="SignalP"/>
    </source>
</evidence>
<feature type="chain" id="PRO_5044268870" description="ATP-dependent transporter ycf16" evidence="10">
    <location>
        <begin position="17"/>
        <end position="689"/>
    </location>
</feature>
<sequence>MALLAFPLLLSWVARPPPEVAPLVRTCAPVSASPMTSQLQPFLPSVRLRASAVRMQLAFPAHAEHRGAVAAARAPRTASDWRVLLSLCIGDWPLLLAALLALTLAATGDALIPQLQSEALNVLLYTEAVAMRPRLLVSLAKLASVGVLTALFTGVRGFLFWLSGARLVKRLRVALFASLLAKPQSFYDTRGTGELGSRLNADCIKLSDVLSLNVNIVLRQIMQSVVGITIVARLNRQLALIVLTGVSVRGALNYAYAAFNKRVAKAQQAALAESAAVADQSLSLVQVVRAHGTQEYEQERYESQLSRLLSLQTTQGALYGVSRVVNGALNTFLLCGVMAYGGALVVAGILPAKMMTSFVFYTEFIGSASFDVADQWRSIQEAMGAASEVFALLRAETTTSRPNATTAFAASTTPEQEVAKSSKRGQLEIDQVRFAYPSRSSEQVLDGLSVSIPAGSSVAVVGSSGGGKSTIFKLVLRFYEPTAGSIRLDGEELETIPETELRRLVAWVPQEPPLFGNVTIAENIAYGLNASMEQIVAAAREANCHKFISALPHGYQTRLGASGASLSGGQKQRVAIARALVRNPSLLLLDEATSALDTESAREIESALRRASIQRTVMFTTHKVDQARKADLILVIANGVVAEQGSHDELRARRGLYFDLLSRENAFEGVPSTQEPRELQRGGADYGQL</sequence>
<keyword evidence="2" id="KW-0813">Transport</keyword>
<evidence type="ECO:0000259" key="11">
    <source>
        <dbReference type="PROSITE" id="PS50893"/>
    </source>
</evidence>
<protein>
    <recommendedName>
        <fullName evidence="15">ATP-dependent transporter ycf16</fullName>
    </recommendedName>
</protein>